<evidence type="ECO:0000313" key="2">
    <source>
        <dbReference type="EMBL" id="MCL9818969.1"/>
    </source>
</evidence>
<protein>
    <submittedName>
        <fullName evidence="2">Uncharacterized protein</fullName>
    </submittedName>
</protein>
<comment type="caution">
    <text evidence="2">The sequence shown here is derived from an EMBL/GenBank/DDBJ whole genome shotgun (WGS) entry which is preliminary data.</text>
</comment>
<keyword evidence="1" id="KW-1133">Transmembrane helix</keyword>
<sequence length="156" mass="18026">MKISSLIASLLVSVCLVFLLFCIFWAAIFANYINYYGIREFFNPFFGNVFNPFVFVLMVLGFGIAFIIPLLGSIARIFYVVLFFLCLILFVPILGNKTGEIILSSNKVIQINGAESRVYSLYENRFYIFYLKDPLNGKETLEERKKKIAYYEKPES</sequence>
<keyword evidence="1" id="KW-0472">Membrane</keyword>
<name>A0ABT0TT52_9HELI</name>
<feature type="transmembrane region" description="Helical" evidence="1">
    <location>
        <begin position="45"/>
        <end position="71"/>
    </location>
</feature>
<feature type="transmembrane region" description="Helical" evidence="1">
    <location>
        <begin position="77"/>
        <end position="95"/>
    </location>
</feature>
<evidence type="ECO:0000256" key="1">
    <source>
        <dbReference type="SAM" id="Phobius"/>
    </source>
</evidence>
<keyword evidence="1" id="KW-0812">Transmembrane</keyword>
<gene>
    <name evidence="2" type="ORF">NCR95_02105</name>
</gene>
<dbReference type="Proteomes" id="UP001057522">
    <property type="component" value="Unassembled WGS sequence"/>
</dbReference>
<accession>A0ABT0TT52</accession>
<evidence type="ECO:0000313" key="3">
    <source>
        <dbReference type="Proteomes" id="UP001057522"/>
    </source>
</evidence>
<feature type="transmembrane region" description="Helical" evidence="1">
    <location>
        <begin position="6"/>
        <end position="33"/>
    </location>
</feature>
<reference evidence="2" key="1">
    <citation type="submission" date="2022-06" db="EMBL/GenBank/DDBJ databases">
        <title>Helicobacter colisuis sp. nov.</title>
        <authorList>
            <person name="Papic B."/>
            <person name="Gruntar I."/>
        </authorList>
    </citation>
    <scope>NUCLEOTIDE SEQUENCE</scope>
    <source>
        <strain evidence="2">11154-15</strain>
    </source>
</reference>
<proteinExistence type="predicted"/>
<dbReference type="EMBL" id="JAMOKX010000001">
    <property type="protein sequence ID" value="MCL9818969.1"/>
    <property type="molecule type" value="Genomic_DNA"/>
</dbReference>
<keyword evidence="3" id="KW-1185">Reference proteome</keyword>
<dbReference type="RefSeq" id="WP_250603535.1">
    <property type="nucleotide sequence ID" value="NZ_JAMOKV010000001.1"/>
</dbReference>
<organism evidence="2 3">
    <name type="scientific">Helicobacter colisuis</name>
    <dbReference type="NCBI Taxonomy" id="2949739"/>
    <lineage>
        <taxon>Bacteria</taxon>
        <taxon>Pseudomonadati</taxon>
        <taxon>Campylobacterota</taxon>
        <taxon>Epsilonproteobacteria</taxon>
        <taxon>Campylobacterales</taxon>
        <taxon>Helicobacteraceae</taxon>
        <taxon>Helicobacter</taxon>
    </lineage>
</organism>